<keyword evidence="5" id="KW-0187">Copper transport</keyword>
<keyword evidence="9" id="KW-1185">Reference proteome</keyword>
<dbReference type="Proteomes" id="UP001195914">
    <property type="component" value="Unassembled WGS sequence"/>
</dbReference>
<keyword evidence="4 5" id="KW-0472">Membrane</keyword>
<comment type="caution">
    <text evidence="8">The sequence shown here is derived from an EMBL/GenBank/DDBJ whole genome shotgun (WGS) entry which is preliminary data.</text>
</comment>
<sequence>MRTTLVIALCLGSVYNIFGCHCLGASKEERVPTSRGLEDAIAHGLFYLLTRDQGSDVNARIEELLSNLPDDRRMPVQLWLENGLALMGQSALGNAPSHADGGHQRLDGATHGPPKAGNCEGCHKASAPSDPKGGAPASAIGTASSCKSSCRDRDDSHCKNTAGCGMSAYFEDSYESTILFSIWRTLGAKSYFASLLLIFILSLLTVFLKVGRKRLTNFFLKGGGRFSQAWKHAVLASLAFVVTFMDFCMMLIVMTFNVGIVLVVCAGYAIGYVLTCYTSVLLEGTEDAESPIECEADCC</sequence>
<feature type="chain" id="PRO_5042223628" description="Copper transport protein" evidence="7">
    <location>
        <begin position="20"/>
        <end position="299"/>
    </location>
</feature>
<comment type="subcellular location">
    <subcellularLocation>
        <location evidence="1 5">Membrane</location>
        <topology evidence="1 5">Multi-pass membrane protein</topology>
    </subcellularLocation>
</comment>
<evidence type="ECO:0000256" key="4">
    <source>
        <dbReference type="ARBA" id="ARBA00023136"/>
    </source>
</evidence>
<dbReference type="PANTHER" id="PTHR12483">
    <property type="entry name" value="SOLUTE CARRIER FAMILY 31 COPPER TRANSPORTERS"/>
    <property type="match status" value="1"/>
</dbReference>
<dbReference type="EMBL" id="JAHBMH010000007">
    <property type="protein sequence ID" value="KAK1939522.1"/>
    <property type="molecule type" value="Genomic_DNA"/>
</dbReference>
<keyword evidence="5" id="KW-0406">Ion transport</keyword>
<feature type="signal peptide" evidence="7">
    <location>
        <begin position="1"/>
        <end position="19"/>
    </location>
</feature>
<feature type="transmembrane region" description="Helical" evidence="5">
    <location>
        <begin position="260"/>
        <end position="282"/>
    </location>
</feature>
<keyword evidence="2 5" id="KW-0812">Transmembrane</keyword>
<evidence type="ECO:0000256" key="5">
    <source>
        <dbReference type="RuleBase" id="RU367022"/>
    </source>
</evidence>
<gene>
    <name evidence="8" type="ORF">X943_000728</name>
</gene>
<protein>
    <recommendedName>
        <fullName evidence="5">Copper transport protein</fullName>
    </recommendedName>
</protein>
<reference evidence="8" key="2">
    <citation type="submission" date="2021-05" db="EMBL/GenBank/DDBJ databases">
        <authorList>
            <person name="Pain A."/>
        </authorList>
    </citation>
    <scope>NUCLEOTIDE SEQUENCE</scope>
    <source>
        <strain evidence="8">1802A</strain>
    </source>
</reference>
<comment type="similarity">
    <text evidence="5">Belongs to the copper transporter (Ctr) (TC 1.A.56) family. SLC31A subfamily.</text>
</comment>
<keyword evidence="5" id="KW-0186">Copper</keyword>
<evidence type="ECO:0000256" key="2">
    <source>
        <dbReference type="ARBA" id="ARBA00022692"/>
    </source>
</evidence>
<evidence type="ECO:0000313" key="9">
    <source>
        <dbReference type="Proteomes" id="UP001195914"/>
    </source>
</evidence>
<dbReference type="GO" id="GO:0005886">
    <property type="term" value="C:plasma membrane"/>
    <property type="evidence" value="ECO:0007669"/>
    <property type="project" value="TreeGrafter"/>
</dbReference>
<evidence type="ECO:0000256" key="7">
    <source>
        <dbReference type="SAM" id="SignalP"/>
    </source>
</evidence>
<evidence type="ECO:0000256" key="3">
    <source>
        <dbReference type="ARBA" id="ARBA00022989"/>
    </source>
</evidence>
<organism evidence="8 9">
    <name type="scientific">Babesia divergens</name>
    <dbReference type="NCBI Taxonomy" id="32595"/>
    <lineage>
        <taxon>Eukaryota</taxon>
        <taxon>Sar</taxon>
        <taxon>Alveolata</taxon>
        <taxon>Apicomplexa</taxon>
        <taxon>Aconoidasida</taxon>
        <taxon>Piroplasmida</taxon>
        <taxon>Babesiidae</taxon>
        <taxon>Babesia</taxon>
    </lineage>
</organism>
<name>A0AAD9GJB0_BABDI</name>
<keyword evidence="5" id="KW-0813">Transport</keyword>
<evidence type="ECO:0000313" key="8">
    <source>
        <dbReference type="EMBL" id="KAK1939522.1"/>
    </source>
</evidence>
<feature type="region of interest" description="Disordered" evidence="6">
    <location>
        <begin position="95"/>
        <end position="138"/>
    </location>
</feature>
<evidence type="ECO:0000256" key="1">
    <source>
        <dbReference type="ARBA" id="ARBA00004141"/>
    </source>
</evidence>
<dbReference type="Pfam" id="PF04145">
    <property type="entry name" value="Ctr"/>
    <property type="match status" value="2"/>
</dbReference>
<feature type="transmembrane region" description="Helical" evidence="5">
    <location>
        <begin position="191"/>
        <end position="211"/>
    </location>
</feature>
<reference evidence="8" key="1">
    <citation type="journal article" date="2014" name="Nucleic Acids Res.">
        <title>The evolutionary dynamics of variant antigen genes in Babesia reveal a history of genomic innovation underlying host-parasite interaction.</title>
        <authorList>
            <person name="Jackson A.P."/>
            <person name="Otto T.D."/>
            <person name="Darby A."/>
            <person name="Ramaprasad A."/>
            <person name="Xia D."/>
            <person name="Echaide I.E."/>
            <person name="Farber M."/>
            <person name="Gahlot S."/>
            <person name="Gamble J."/>
            <person name="Gupta D."/>
            <person name="Gupta Y."/>
            <person name="Jackson L."/>
            <person name="Malandrin L."/>
            <person name="Malas T.B."/>
            <person name="Moussa E."/>
            <person name="Nair M."/>
            <person name="Reid A.J."/>
            <person name="Sanders M."/>
            <person name="Sharma J."/>
            <person name="Tracey A."/>
            <person name="Quail M.A."/>
            <person name="Weir W."/>
            <person name="Wastling J.M."/>
            <person name="Hall N."/>
            <person name="Willadsen P."/>
            <person name="Lingelbach K."/>
            <person name="Shiels B."/>
            <person name="Tait A."/>
            <person name="Berriman M."/>
            <person name="Allred D.R."/>
            <person name="Pain A."/>
        </authorList>
    </citation>
    <scope>NUCLEOTIDE SEQUENCE</scope>
    <source>
        <strain evidence="8">1802A</strain>
    </source>
</reference>
<accession>A0AAD9GJB0</accession>
<dbReference type="GO" id="GO:0005375">
    <property type="term" value="F:copper ion transmembrane transporter activity"/>
    <property type="evidence" value="ECO:0007669"/>
    <property type="project" value="UniProtKB-UniRule"/>
</dbReference>
<dbReference type="PANTHER" id="PTHR12483:SF27">
    <property type="entry name" value="COPPER TRANSPORT PROTEIN CTR1"/>
    <property type="match status" value="1"/>
</dbReference>
<evidence type="ECO:0000256" key="6">
    <source>
        <dbReference type="SAM" id="MobiDB-lite"/>
    </source>
</evidence>
<keyword evidence="3 5" id="KW-1133">Transmembrane helix</keyword>
<keyword evidence="7" id="KW-0732">Signal</keyword>
<proteinExistence type="inferred from homology"/>
<feature type="transmembrane region" description="Helical" evidence="5">
    <location>
        <begin position="232"/>
        <end position="254"/>
    </location>
</feature>
<dbReference type="AlphaFoldDB" id="A0AAD9GJB0"/>
<dbReference type="InterPro" id="IPR007274">
    <property type="entry name" value="Cop_transporter"/>
</dbReference>